<dbReference type="Pfam" id="PF14929">
    <property type="entry name" value="TAF1_subA"/>
    <property type="match status" value="1"/>
</dbReference>
<sequence>MLHNLACAANENKMMTQVQSPKPQQDENVVANSIERHNLKRKSTTSIDGSQVGNSTKHSVLSLTKPSYALALGSKNLRAENRARLSHLLRQLLRQQNWTEASGVLSVLLKGTGKDKTLPNNRFKYTALMEVLTHISGDDSNVTTIKNIYDVWMRKIGLPKGRQVEGKFVVHLEFILFCLTEGNVEDAHQAALSLIQENEFDRDPVSCMVIGLTFYQLWYSTVPKEMLLTDSEQVAVSLPAIDNTNSQEAVTDYPCNSDSSIKNERISSMEIGDRLLEENSMGVNIETGKLTQNFQPQGFYANSTDDTGNEGSIFNFGDRFQYASNFSALEGLDSLLLPVRLPRSFENSEDFLYLQTEMFNNYYKEAVKYLRLALCSTLPVLAALLPLIQLLLVGGQVDEALKVLHEFCCISNTTLPIRLRAKLLEHVDRRNNTVLFTCYEDMLKKDPTSSHSLAKLVTMHRNGEYSSESLVEMIALHLDATYADHNTWREFASCFLKLSENKEDRMSCCQNGNGSGLEKKCSVSFNEIPDIFKEGKSRKNWRLRCKWWLKRHFSRNTVASEIAAGDLQLPTYKAASACHIYGPELAYVTDVYTCLEEKNERDLFLFLQLNIGKSIRLCSSFAQRE</sequence>
<protein>
    <submittedName>
        <fullName evidence="1">Uncharacterized protein</fullName>
    </submittedName>
</protein>
<dbReference type="AlphaFoldDB" id="A0AA88D9M4"/>
<gene>
    <name evidence="1" type="ORF">TIFTF001_016148</name>
</gene>
<proteinExistence type="predicted"/>
<dbReference type="InterPro" id="IPR039495">
    <property type="entry name" value="TAF1A"/>
</dbReference>
<reference evidence="1" key="1">
    <citation type="submission" date="2023-07" db="EMBL/GenBank/DDBJ databases">
        <title>draft genome sequence of fig (Ficus carica).</title>
        <authorList>
            <person name="Takahashi T."/>
            <person name="Nishimura K."/>
        </authorList>
    </citation>
    <scope>NUCLEOTIDE SEQUENCE</scope>
</reference>
<organism evidence="1 2">
    <name type="scientific">Ficus carica</name>
    <name type="common">Common fig</name>
    <dbReference type="NCBI Taxonomy" id="3494"/>
    <lineage>
        <taxon>Eukaryota</taxon>
        <taxon>Viridiplantae</taxon>
        <taxon>Streptophyta</taxon>
        <taxon>Embryophyta</taxon>
        <taxon>Tracheophyta</taxon>
        <taxon>Spermatophyta</taxon>
        <taxon>Magnoliopsida</taxon>
        <taxon>eudicotyledons</taxon>
        <taxon>Gunneridae</taxon>
        <taxon>Pentapetalae</taxon>
        <taxon>rosids</taxon>
        <taxon>fabids</taxon>
        <taxon>Rosales</taxon>
        <taxon>Moraceae</taxon>
        <taxon>Ficeae</taxon>
        <taxon>Ficus</taxon>
    </lineage>
</organism>
<name>A0AA88D9M4_FICCA</name>
<evidence type="ECO:0000313" key="2">
    <source>
        <dbReference type="Proteomes" id="UP001187192"/>
    </source>
</evidence>
<dbReference type="GO" id="GO:0000120">
    <property type="term" value="C:RNA polymerase I transcription regulator complex"/>
    <property type="evidence" value="ECO:0007669"/>
    <property type="project" value="InterPro"/>
</dbReference>
<keyword evidence="2" id="KW-1185">Reference proteome</keyword>
<accession>A0AA88D9M4</accession>
<dbReference type="PANTHER" id="PTHR36720">
    <property type="entry name" value="TAF RNA POLYMERASE I SUBUNIT A"/>
    <property type="match status" value="1"/>
</dbReference>
<dbReference type="EMBL" id="BTGU01000024">
    <property type="protein sequence ID" value="GMN46962.1"/>
    <property type="molecule type" value="Genomic_DNA"/>
</dbReference>
<comment type="caution">
    <text evidence="1">The sequence shown here is derived from an EMBL/GenBank/DDBJ whole genome shotgun (WGS) entry which is preliminary data.</text>
</comment>
<evidence type="ECO:0000313" key="1">
    <source>
        <dbReference type="EMBL" id="GMN46962.1"/>
    </source>
</evidence>
<dbReference type="PANTHER" id="PTHR36720:SF1">
    <property type="entry name" value="TAF RNA POLYMERASE I SUBUNIT A"/>
    <property type="match status" value="1"/>
</dbReference>
<dbReference type="GO" id="GO:0006360">
    <property type="term" value="P:transcription by RNA polymerase I"/>
    <property type="evidence" value="ECO:0007669"/>
    <property type="project" value="InterPro"/>
</dbReference>
<dbReference type="Proteomes" id="UP001187192">
    <property type="component" value="Unassembled WGS sequence"/>
</dbReference>